<dbReference type="EMBL" id="FP929003">
    <property type="protein sequence ID" value="CBK40254.1"/>
    <property type="molecule type" value="Genomic_DNA"/>
</dbReference>
<dbReference type="STRING" id="330214.NIDE0479"/>
<dbReference type="Proteomes" id="UP000001660">
    <property type="component" value="Chromosome"/>
</dbReference>
<evidence type="ECO:0000313" key="1">
    <source>
        <dbReference type="EMBL" id="CBK40254.1"/>
    </source>
</evidence>
<sequence>MGRCLQVEDRVEAFFRRALGVSQALAGVAQVDGEVEYVLFVLVRYWIPVVLPPPGRERASKSDPDYWLESEQILKAAAVRLRELKPLIELLTAANPLSAGGPDHSPARSPVVEVELANMLQGIAESAGSYGGPDYTSVIKTFDPVPLRQTQPFKHNKKNSAELWVVFLLREHFRSVGLGKDRYWPLVAGLCAAAGITNPNGQPYGPDELKSWWQKNWPRTYTQLEQTQAAPDLSGAAYQQDFDWFVSWIEWQRQRLSE</sequence>
<protein>
    <submittedName>
        <fullName evidence="1">Uncharacterized protein</fullName>
    </submittedName>
</protein>
<reference evidence="1 2" key="1">
    <citation type="journal article" date="2010" name="Proc. Natl. Acad. Sci. U.S.A.">
        <title>A Nitrospira metagenome illuminates the physiology and evolution of globally important nitrite-oxidizing bacteria.</title>
        <authorList>
            <person name="Lucker S."/>
            <person name="Wagner M."/>
            <person name="Maixner F."/>
            <person name="Pelletier E."/>
            <person name="Koch H."/>
            <person name="Vacherie B."/>
            <person name="Rattei T."/>
            <person name="Sinninghe Damste J."/>
            <person name="Spieck E."/>
            <person name="Le Paslier D."/>
            <person name="Daims H."/>
        </authorList>
    </citation>
    <scope>NUCLEOTIDE SEQUENCE [LARGE SCALE GENOMIC DNA]</scope>
</reference>
<dbReference type="OrthoDB" id="9772549at2"/>
<evidence type="ECO:0000313" key="2">
    <source>
        <dbReference type="Proteomes" id="UP000001660"/>
    </source>
</evidence>
<organism evidence="1 2">
    <name type="scientific">Nitrospira defluvii</name>
    <dbReference type="NCBI Taxonomy" id="330214"/>
    <lineage>
        <taxon>Bacteria</taxon>
        <taxon>Pseudomonadati</taxon>
        <taxon>Nitrospirota</taxon>
        <taxon>Nitrospiria</taxon>
        <taxon>Nitrospirales</taxon>
        <taxon>Nitrospiraceae</taxon>
        <taxon>Nitrospira</taxon>
    </lineage>
</organism>
<keyword evidence="2" id="KW-1185">Reference proteome</keyword>
<dbReference type="KEGG" id="nde:NIDE0479"/>
<dbReference type="AlphaFoldDB" id="D8PAJ5"/>
<gene>
    <name evidence="1" type="ORF">NIDE0479</name>
</gene>
<name>D8PAJ5_9BACT</name>
<accession>D8PAJ5</accession>
<proteinExistence type="predicted"/>
<dbReference type="HOGENOM" id="CLU_1076402_0_0_0"/>